<reference evidence="4" key="1">
    <citation type="submission" date="2020-04" db="EMBL/GenBank/DDBJ databases">
        <title>Analysis of mating type loci in Filobasidium floriforme.</title>
        <authorList>
            <person name="Nowrousian M."/>
        </authorList>
    </citation>
    <scope>NUCLEOTIDE SEQUENCE</scope>
    <source>
        <strain evidence="4">CBS 6242</strain>
    </source>
</reference>
<feature type="coiled-coil region" evidence="1">
    <location>
        <begin position="56"/>
        <end position="83"/>
    </location>
</feature>
<gene>
    <name evidence="4" type="ORF">FFLO_03002</name>
</gene>
<feature type="region of interest" description="Disordered" evidence="2">
    <location>
        <begin position="160"/>
        <end position="206"/>
    </location>
</feature>
<feature type="region of interest" description="Disordered" evidence="2">
    <location>
        <begin position="884"/>
        <end position="905"/>
    </location>
</feature>
<feature type="compositionally biased region" description="Low complexity" evidence="2">
    <location>
        <begin position="29"/>
        <end position="38"/>
    </location>
</feature>
<dbReference type="OrthoDB" id="2575524at2759"/>
<feature type="region of interest" description="Disordered" evidence="2">
    <location>
        <begin position="847"/>
        <end position="866"/>
    </location>
</feature>
<evidence type="ECO:0000256" key="2">
    <source>
        <dbReference type="SAM" id="MobiDB-lite"/>
    </source>
</evidence>
<feature type="compositionally biased region" description="Basic and acidic residues" evidence="2">
    <location>
        <begin position="894"/>
        <end position="905"/>
    </location>
</feature>
<keyword evidence="5" id="KW-1185">Reference proteome</keyword>
<feature type="domain" description="C2H2-type" evidence="3">
    <location>
        <begin position="1052"/>
        <end position="1075"/>
    </location>
</feature>
<feature type="compositionally biased region" description="Polar residues" evidence="2">
    <location>
        <begin position="634"/>
        <end position="646"/>
    </location>
</feature>
<feature type="region of interest" description="Disordered" evidence="2">
    <location>
        <begin position="1229"/>
        <end position="1249"/>
    </location>
</feature>
<feature type="compositionally biased region" description="Low complexity" evidence="2">
    <location>
        <begin position="647"/>
        <end position="660"/>
    </location>
</feature>
<evidence type="ECO:0000313" key="5">
    <source>
        <dbReference type="Proteomes" id="UP000812966"/>
    </source>
</evidence>
<accession>A0A8K0JN16</accession>
<protein>
    <recommendedName>
        <fullName evidence="3">C2H2-type domain-containing protein</fullName>
    </recommendedName>
</protein>
<dbReference type="InterPro" id="IPR013087">
    <property type="entry name" value="Znf_C2H2_type"/>
</dbReference>
<sequence length="1266" mass="139117">MNQRNDVGGSLGNSSTNANRPRQIRPAEQQLQRQQQQPQQQYQQQHVVLVHDQQILQQELARVAAARGQLQLEEERIRAYEQGLMFAANWHYANLQRTNQLVTGSQTNGSQGQIVEPVQQANGQGRPSGSGSLTQRLLERSTPGLSQYSGQVPSSIQAQPIASTSNQARPITSVANGGQQRRDSNSSGTTSRNTVDSGRDGGSLVDRTRRYQDNLAQAWMVSQPAGRTANTTTSGGVNVGSGSGVQLPALNNADIVQHTQNAVNANVASEGSELAQRVRNAISSVQSSLPQTSSASLVTVRENASRDLENWTRQRRAAERASREEAAPSHTIARDAGPSHVIQGNPPRTATMTMRPITQTVPSPPIPTARIEVISSPESQPAYVQQQETRTQRRIPSVVSWADVAQNLELPKIPEGNNSVLTPLLRPTMEHRIVYTQYRIVELMRRFPRPHSEDRFLEMLGEWARKTNFVLPRTADYGRLYSAVNKLKQDEAKFSSSMARAVAIPPKALPPALMVHQLSAHSPPAVVTWSGPTNDHSNGPTNGVFRHAAVPGEGPVVSASEVTATAGSIAATNKVSSPTVVPNGMAPATANQQQSSEKALPPARALLALLAREKKEVQPAPAQSLSGHEVDSPMSAQSSSLSNQDHLTPTSAQSSSTTSQHLLTPTFGQTAFISVHNPVTAPREGAWVISPQIVGPAISEQKLSDSAPTPSEFPVSIQEPRIAIIASETAAPGDTVASTSSTPLAVHSIRTEVLRPTSEVQASIEEVITEEPVPPASDSGIASPSALGHEPSVQEQSASVVDGQPAVSDDRQDPVEPFAPTSEQVEIQLEEQVEKELEEPIIIRRAQTPDQAQHRAQSQAADQADQIEIPIDVQAQADAIEVSTGIRAQADPTEVDKPRQPNRSKPDALLKEIKALNAGSASIVGVKQETPSPYGVVNMRVIRTIPPNRMWVDIPVKKVSKPRPEPRPRSPSPRHFNFWSPEFALDRFNKTCSSKVLSRTLLKRGNLRQCRWNGCDAELASEWHLQRHFEAIHLPRAKLTKRHREEVDAWACVWRDCSGFYASQEHLQQHVETIHIHEGLRCPYTTCPRPDERYTNVGYLENHIARTPLLHDRRNVRPLMDLSIQLDHRFDVEVPREIRRADILPVKASRAVWQNSRQKRNAINRVQDHSFIDREDRRMHAGENPPPIDMPMPAPVVDEEEEEEEANVDSDTIVVKREPSLPAIVAKREQSLPYSLRQQQDPSKPKKSVLELEVVIEISRPNVEGN</sequence>
<evidence type="ECO:0000256" key="1">
    <source>
        <dbReference type="SAM" id="Coils"/>
    </source>
</evidence>
<feature type="region of interest" description="Disordered" evidence="2">
    <location>
        <begin position="614"/>
        <end position="660"/>
    </location>
</feature>
<proteinExistence type="predicted"/>
<evidence type="ECO:0000259" key="3">
    <source>
        <dbReference type="PROSITE" id="PS00028"/>
    </source>
</evidence>
<name>A0A8K0JN16_9TREE</name>
<dbReference type="PROSITE" id="PS00028">
    <property type="entry name" value="ZINC_FINGER_C2H2_1"/>
    <property type="match status" value="1"/>
</dbReference>
<feature type="compositionally biased region" description="Polar residues" evidence="2">
    <location>
        <begin position="160"/>
        <end position="196"/>
    </location>
</feature>
<comment type="caution">
    <text evidence="4">The sequence shown here is derived from an EMBL/GenBank/DDBJ whole genome shotgun (WGS) entry which is preliminary data.</text>
</comment>
<feature type="compositionally biased region" description="Basic and acidic residues" evidence="2">
    <location>
        <begin position="309"/>
        <end position="327"/>
    </location>
</feature>
<dbReference type="SMART" id="SM00355">
    <property type="entry name" value="ZnF_C2H2"/>
    <property type="match status" value="3"/>
</dbReference>
<feature type="region of interest" description="Disordered" evidence="2">
    <location>
        <begin position="1"/>
        <end position="38"/>
    </location>
</feature>
<feature type="compositionally biased region" description="Low complexity" evidence="2">
    <location>
        <begin position="850"/>
        <end position="866"/>
    </location>
</feature>
<feature type="region of interest" description="Disordered" evidence="2">
    <location>
        <begin position="309"/>
        <end position="365"/>
    </location>
</feature>
<feature type="region of interest" description="Disordered" evidence="2">
    <location>
        <begin position="580"/>
        <end position="599"/>
    </location>
</feature>
<dbReference type="Gene3D" id="3.30.160.60">
    <property type="entry name" value="Classic Zinc Finger"/>
    <property type="match status" value="1"/>
</dbReference>
<organism evidence="4 5">
    <name type="scientific">Filobasidium floriforme</name>
    <dbReference type="NCBI Taxonomy" id="5210"/>
    <lineage>
        <taxon>Eukaryota</taxon>
        <taxon>Fungi</taxon>
        <taxon>Dikarya</taxon>
        <taxon>Basidiomycota</taxon>
        <taxon>Agaricomycotina</taxon>
        <taxon>Tremellomycetes</taxon>
        <taxon>Filobasidiales</taxon>
        <taxon>Filobasidiaceae</taxon>
        <taxon>Filobasidium</taxon>
    </lineage>
</organism>
<keyword evidence="1" id="KW-0175">Coiled coil</keyword>
<evidence type="ECO:0000313" key="4">
    <source>
        <dbReference type="EMBL" id="KAG7553570.1"/>
    </source>
</evidence>
<feature type="compositionally biased region" description="Polar residues" evidence="2">
    <location>
        <begin position="1232"/>
        <end position="1242"/>
    </location>
</feature>
<dbReference type="EMBL" id="JABELV010000052">
    <property type="protein sequence ID" value="KAG7553570.1"/>
    <property type="molecule type" value="Genomic_DNA"/>
</dbReference>
<dbReference type="AlphaFoldDB" id="A0A8K0JN16"/>
<dbReference type="Proteomes" id="UP000812966">
    <property type="component" value="Unassembled WGS sequence"/>
</dbReference>
<feature type="region of interest" description="Disordered" evidence="2">
    <location>
        <begin position="768"/>
        <end position="823"/>
    </location>
</feature>
<feature type="compositionally biased region" description="Polar residues" evidence="2">
    <location>
        <begin position="346"/>
        <end position="361"/>
    </location>
</feature>